<gene>
    <name evidence="2" type="ORF">SAMN04489764_1832</name>
</gene>
<keyword evidence="3" id="KW-1185">Reference proteome</keyword>
<dbReference type="AlphaFoldDB" id="A0A1H1D5N2"/>
<dbReference type="Proteomes" id="UP000217103">
    <property type="component" value="Unassembled WGS sequence"/>
</dbReference>
<accession>A0A1H1D5N2</accession>
<evidence type="ECO:0008006" key="4">
    <source>
        <dbReference type="Google" id="ProtNLM"/>
    </source>
</evidence>
<feature type="region of interest" description="Disordered" evidence="1">
    <location>
        <begin position="30"/>
        <end position="51"/>
    </location>
</feature>
<organism evidence="2 3">
    <name type="scientific">Thermostaphylospora chromogena</name>
    <dbReference type="NCBI Taxonomy" id="35622"/>
    <lineage>
        <taxon>Bacteria</taxon>
        <taxon>Bacillati</taxon>
        <taxon>Actinomycetota</taxon>
        <taxon>Actinomycetes</taxon>
        <taxon>Streptosporangiales</taxon>
        <taxon>Thermomonosporaceae</taxon>
        <taxon>Thermostaphylospora</taxon>
    </lineage>
</organism>
<sequence length="131" mass="13856">MLLIGLAILGFLALLVIGGLALFASLDGGSPPAPSATPTPEGAPRTSPAAPPTILIECRQTRCGRVFVRIPGGDVLLDRELARGERAAFDEERLDVVLDDAATVRVEVNGRLRRPEAGREAFTVTREEPTG</sequence>
<dbReference type="EMBL" id="FNKK01000002">
    <property type="protein sequence ID" value="SDQ71752.1"/>
    <property type="molecule type" value="Genomic_DNA"/>
</dbReference>
<evidence type="ECO:0000256" key="1">
    <source>
        <dbReference type="SAM" id="MobiDB-lite"/>
    </source>
</evidence>
<proteinExistence type="predicted"/>
<evidence type="ECO:0000313" key="2">
    <source>
        <dbReference type="EMBL" id="SDQ71752.1"/>
    </source>
</evidence>
<reference evidence="2 3" key="1">
    <citation type="submission" date="2016-10" db="EMBL/GenBank/DDBJ databases">
        <authorList>
            <person name="de Groot N.N."/>
        </authorList>
    </citation>
    <scope>NUCLEOTIDE SEQUENCE [LARGE SCALE GENOMIC DNA]</scope>
    <source>
        <strain evidence="2 3">DSM 43794</strain>
    </source>
</reference>
<name>A0A1H1D5N2_9ACTN</name>
<protein>
    <recommendedName>
        <fullName evidence="4">DUF4115 domain-containing protein</fullName>
    </recommendedName>
</protein>
<evidence type="ECO:0000313" key="3">
    <source>
        <dbReference type="Proteomes" id="UP000217103"/>
    </source>
</evidence>